<dbReference type="EMBL" id="BARS01005288">
    <property type="protein sequence ID" value="GAF71051.1"/>
    <property type="molecule type" value="Genomic_DNA"/>
</dbReference>
<organism evidence="2">
    <name type="scientific">marine sediment metagenome</name>
    <dbReference type="NCBI Taxonomy" id="412755"/>
    <lineage>
        <taxon>unclassified sequences</taxon>
        <taxon>metagenomes</taxon>
        <taxon>ecological metagenomes</taxon>
    </lineage>
</organism>
<comment type="caution">
    <text evidence="2">The sequence shown here is derived from an EMBL/GenBank/DDBJ whole genome shotgun (WGS) entry which is preliminary data.</text>
</comment>
<sequence length="86" mass="10216">MARTSEERTELLKRVNEILERKERLAAEAKAEHKIIQDHLKSKYDLKTIAQAKKRLEKLKEEHETLVEEGEKEMDKLEESLEELDD</sequence>
<dbReference type="AlphaFoldDB" id="X0S780"/>
<evidence type="ECO:0000313" key="2">
    <source>
        <dbReference type="EMBL" id="GAF71051.1"/>
    </source>
</evidence>
<name>X0S780_9ZZZZ</name>
<reference evidence="2" key="1">
    <citation type="journal article" date="2014" name="Front. Microbiol.">
        <title>High frequency of phylogenetically diverse reductive dehalogenase-homologous genes in deep subseafloor sedimentary metagenomes.</title>
        <authorList>
            <person name="Kawai M."/>
            <person name="Futagami T."/>
            <person name="Toyoda A."/>
            <person name="Takaki Y."/>
            <person name="Nishi S."/>
            <person name="Hori S."/>
            <person name="Arai W."/>
            <person name="Tsubouchi T."/>
            <person name="Morono Y."/>
            <person name="Uchiyama I."/>
            <person name="Ito T."/>
            <person name="Fujiyama A."/>
            <person name="Inagaki F."/>
            <person name="Takami H."/>
        </authorList>
    </citation>
    <scope>NUCLEOTIDE SEQUENCE</scope>
    <source>
        <strain evidence="2">Expedition CK06-06</strain>
    </source>
</reference>
<evidence type="ECO:0000256" key="1">
    <source>
        <dbReference type="SAM" id="MobiDB-lite"/>
    </source>
</evidence>
<feature type="region of interest" description="Disordered" evidence="1">
    <location>
        <begin position="66"/>
        <end position="86"/>
    </location>
</feature>
<gene>
    <name evidence="2" type="ORF">S01H1_10355</name>
</gene>
<proteinExistence type="predicted"/>
<accession>X0S780</accession>
<protein>
    <submittedName>
        <fullName evidence="2">Uncharacterized protein</fullName>
    </submittedName>
</protein>